<dbReference type="RefSeq" id="XP_024718183.1">
    <property type="nucleotide sequence ID" value="XM_024865914.1"/>
</dbReference>
<dbReference type="PANTHER" id="PTHR15367">
    <property type="entry name" value="DNA-DIRECTED RNA POLYMERASE III"/>
    <property type="match status" value="1"/>
</dbReference>
<evidence type="ECO:0000313" key="7">
    <source>
        <dbReference type="Proteomes" id="UP000241818"/>
    </source>
</evidence>
<sequence length="251" mass="27933">MSFRGGRGGARGGMLKGATWEHDPTIKLESAPSELFPKHPNLKPQAPLTDKEKRQVENFKAVQDAIHRGPLYTHPTKRDADAPAKTFSEDDFNKQYGGRGKADVDPFTAVETYSQKYDPPKRTIPDLKAVRLDKKMFPKELWSTLEGDAGEEVKQHIGRAMKKKAEMMGDAQSKTSEDRAKIILEKIKKATGEEDAEGDAEEGDEEGGAEEEEDYDYEEDEGEMGGDYDAEKYFDGGEEDEEEGDAGGDDY</sequence>
<evidence type="ECO:0000256" key="3">
    <source>
        <dbReference type="ARBA" id="ARBA00023242"/>
    </source>
</evidence>
<dbReference type="Proteomes" id="UP000241818">
    <property type="component" value="Unassembled WGS sequence"/>
</dbReference>
<evidence type="ECO:0000256" key="5">
    <source>
        <dbReference type="SAM" id="MobiDB-lite"/>
    </source>
</evidence>
<evidence type="ECO:0000256" key="1">
    <source>
        <dbReference type="ARBA" id="ARBA00004123"/>
    </source>
</evidence>
<dbReference type="GeneID" id="36573995"/>
<comment type="function">
    <text evidence="4">DNA-dependent RNA polymerase catalyzes the transcription of DNA into RNA using the four ribonucleoside triphosphates as substrates. Specific peripheric component of RNA polymerase III which synthesizes small RNAs, such as 5S rRNA and tRNAs.</text>
</comment>
<feature type="compositionally biased region" description="Acidic residues" evidence="5">
    <location>
        <begin position="236"/>
        <end position="251"/>
    </location>
</feature>
<dbReference type="PIRSF" id="PIRSF000777">
    <property type="entry name" value="RNA_polIII_C31"/>
    <property type="match status" value="1"/>
</dbReference>
<feature type="region of interest" description="Disordered" evidence="5">
    <location>
        <begin position="160"/>
        <end position="179"/>
    </location>
</feature>
<feature type="region of interest" description="Disordered" evidence="5">
    <location>
        <begin position="31"/>
        <end position="104"/>
    </location>
</feature>
<evidence type="ECO:0000256" key="2">
    <source>
        <dbReference type="ARBA" id="ARBA00008352"/>
    </source>
</evidence>
<dbReference type="OrthoDB" id="5377312at2759"/>
<dbReference type="EMBL" id="KZ679015">
    <property type="protein sequence ID" value="PSS12185.1"/>
    <property type="molecule type" value="Genomic_DNA"/>
</dbReference>
<dbReference type="GO" id="GO:0006383">
    <property type="term" value="P:transcription by RNA polymerase III"/>
    <property type="evidence" value="ECO:0007669"/>
    <property type="project" value="UniProtKB-UniRule"/>
</dbReference>
<comment type="similarity">
    <text evidence="2 4">Belongs to the eukaryotic RPC7 RNA polymerase subunit family.</text>
</comment>
<accession>A0A2T3AU39</accession>
<dbReference type="STRING" id="857342.A0A2T3AU39"/>
<feature type="region of interest" description="Disordered" evidence="5">
    <location>
        <begin position="186"/>
        <end position="251"/>
    </location>
</feature>
<dbReference type="GO" id="GO:0005666">
    <property type="term" value="C:RNA polymerase III complex"/>
    <property type="evidence" value="ECO:0007669"/>
    <property type="project" value="UniProtKB-UniRule"/>
</dbReference>
<dbReference type="PANTHER" id="PTHR15367:SF2">
    <property type="entry name" value="DNA-DIRECTED RNA POLYMERASE III SUBUNIT"/>
    <property type="match status" value="1"/>
</dbReference>
<dbReference type="InterPro" id="IPR024661">
    <property type="entry name" value="RNA_pol_III_Rpc31"/>
</dbReference>
<reference evidence="6 7" key="1">
    <citation type="journal article" date="2018" name="New Phytol.">
        <title>Comparative genomics and transcriptomics depict ericoid mycorrhizal fungi as versatile saprotrophs and plant mutualists.</title>
        <authorList>
            <person name="Martino E."/>
            <person name="Morin E."/>
            <person name="Grelet G.A."/>
            <person name="Kuo A."/>
            <person name="Kohler A."/>
            <person name="Daghino S."/>
            <person name="Barry K.W."/>
            <person name="Cichocki N."/>
            <person name="Clum A."/>
            <person name="Dockter R.B."/>
            <person name="Hainaut M."/>
            <person name="Kuo R.C."/>
            <person name="LaButti K."/>
            <person name="Lindahl B.D."/>
            <person name="Lindquist E.A."/>
            <person name="Lipzen A."/>
            <person name="Khouja H.R."/>
            <person name="Magnuson J."/>
            <person name="Murat C."/>
            <person name="Ohm R.A."/>
            <person name="Singer S.W."/>
            <person name="Spatafora J.W."/>
            <person name="Wang M."/>
            <person name="Veneault-Fourrey C."/>
            <person name="Henrissat B."/>
            <person name="Grigoriev I.V."/>
            <person name="Martin F.M."/>
            <person name="Perotto S."/>
        </authorList>
    </citation>
    <scope>NUCLEOTIDE SEQUENCE [LARGE SCALE GENOMIC DNA]</scope>
    <source>
        <strain evidence="6 7">ATCC 22711</strain>
    </source>
</reference>
<dbReference type="AlphaFoldDB" id="A0A2T3AU39"/>
<feature type="compositionally biased region" description="Acidic residues" evidence="5">
    <location>
        <begin position="193"/>
        <end position="228"/>
    </location>
</feature>
<dbReference type="Pfam" id="PF11705">
    <property type="entry name" value="RNA_pol_3_Rpc31"/>
    <property type="match status" value="1"/>
</dbReference>
<comment type="subunit">
    <text evidence="4">Component of the RNA polymerase III (Pol III) complex.</text>
</comment>
<evidence type="ECO:0000256" key="4">
    <source>
        <dbReference type="PIRNR" id="PIRNR000777"/>
    </source>
</evidence>
<proteinExistence type="inferred from homology"/>
<feature type="compositionally biased region" description="Basic and acidic residues" evidence="5">
    <location>
        <begin position="76"/>
        <end position="93"/>
    </location>
</feature>
<dbReference type="InParanoid" id="A0A2T3AU39"/>
<organism evidence="6 7">
    <name type="scientific">Amorphotheca resinae ATCC 22711</name>
    <dbReference type="NCBI Taxonomy" id="857342"/>
    <lineage>
        <taxon>Eukaryota</taxon>
        <taxon>Fungi</taxon>
        <taxon>Dikarya</taxon>
        <taxon>Ascomycota</taxon>
        <taxon>Pezizomycotina</taxon>
        <taxon>Leotiomycetes</taxon>
        <taxon>Helotiales</taxon>
        <taxon>Amorphothecaceae</taxon>
        <taxon>Amorphotheca</taxon>
    </lineage>
</organism>
<name>A0A2T3AU39_AMORE</name>
<gene>
    <name evidence="6" type="ORF">M430DRAFT_29915</name>
</gene>
<comment type="subcellular location">
    <subcellularLocation>
        <location evidence="1 4">Nucleus</location>
    </subcellularLocation>
</comment>
<keyword evidence="7" id="KW-1185">Reference proteome</keyword>
<evidence type="ECO:0000313" key="6">
    <source>
        <dbReference type="EMBL" id="PSS12185.1"/>
    </source>
</evidence>
<keyword evidence="3 4" id="KW-0539">Nucleus</keyword>
<protein>
    <recommendedName>
        <fullName evidence="4">DNA-directed RNA polymerase III subunit</fullName>
    </recommendedName>
</protein>